<organism evidence="2 3">
    <name type="scientific">Necator americanus</name>
    <name type="common">Human hookworm</name>
    <dbReference type="NCBI Taxonomy" id="51031"/>
    <lineage>
        <taxon>Eukaryota</taxon>
        <taxon>Metazoa</taxon>
        <taxon>Ecdysozoa</taxon>
        <taxon>Nematoda</taxon>
        <taxon>Chromadorea</taxon>
        <taxon>Rhabditida</taxon>
        <taxon>Rhabditina</taxon>
        <taxon>Rhabditomorpha</taxon>
        <taxon>Strongyloidea</taxon>
        <taxon>Ancylostomatidae</taxon>
        <taxon>Bunostominae</taxon>
        <taxon>Necator</taxon>
    </lineage>
</organism>
<feature type="region of interest" description="Disordered" evidence="1">
    <location>
        <begin position="79"/>
        <end position="111"/>
    </location>
</feature>
<feature type="compositionally biased region" description="Basic and acidic residues" evidence="1">
    <location>
        <begin position="86"/>
        <end position="96"/>
    </location>
</feature>
<accession>A0ABR1BWH6</accession>
<name>A0ABR1BWH6_NECAM</name>
<dbReference type="EMBL" id="JAVFWL010000001">
    <property type="protein sequence ID" value="KAK6729438.1"/>
    <property type="molecule type" value="Genomic_DNA"/>
</dbReference>
<protein>
    <submittedName>
        <fullName evidence="2">Uncharacterized protein</fullName>
    </submittedName>
</protein>
<feature type="compositionally biased region" description="Basic residues" evidence="1">
    <location>
        <begin position="97"/>
        <end position="111"/>
    </location>
</feature>
<keyword evidence="3" id="KW-1185">Reference proteome</keyword>
<comment type="caution">
    <text evidence="2">The sequence shown here is derived from an EMBL/GenBank/DDBJ whole genome shotgun (WGS) entry which is preliminary data.</text>
</comment>
<evidence type="ECO:0000256" key="1">
    <source>
        <dbReference type="SAM" id="MobiDB-lite"/>
    </source>
</evidence>
<feature type="compositionally biased region" description="Basic and acidic residues" evidence="1">
    <location>
        <begin position="24"/>
        <end position="33"/>
    </location>
</feature>
<proteinExistence type="predicted"/>
<evidence type="ECO:0000313" key="3">
    <source>
        <dbReference type="Proteomes" id="UP001303046"/>
    </source>
</evidence>
<dbReference type="Proteomes" id="UP001303046">
    <property type="component" value="Unassembled WGS sequence"/>
</dbReference>
<reference evidence="2 3" key="1">
    <citation type="submission" date="2023-08" db="EMBL/GenBank/DDBJ databases">
        <title>A Necator americanus chromosomal reference genome.</title>
        <authorList>
            <person name="Ilik V."/>
            <person name="Petrzelkova K.J."/>
            <person name="Pardy F."/>
            <person name="Fuh T."/>
            <person name="Niatou-Singa F.S."/>
            <person name="Gouil Q."/>
            <person name="Baker L."/>
            <person name="Ritchie M.E."/>
            <person name="Jex A.R."/>
            <person name="Gazzola D."/>
            <person name="Li H."/>
            <person name="Toshio Fujiwara R."/>
            <person name="Zhan B."/>
            <person name="Aroian R.V."/>
            <person name="Pafco B."/>
            <person name="Schwarz E.M."/>
        </authorList>
    </citation>
    <scope>NUCLEOTIDE SEQUENCE [LARGE SCALE GENOMIC DNA]</scope>
    <source>
        <strain evidence="2 3">Aroian</strain>
        <tissue evidence="2">Whole animal</tissue>
    </source>
</reference>
<evidence type="ECO:0000313" key="2">
    <source>
        <dbReference type="EMBL" id="KAK6729438.1"/>
    </source>
</evidence>
<gene>
    <name evidence="2" type="primary">Necator_chrI.g2600</name>
    <name evidence="2" type="ORF">RB195_006472</name>
</gene>
<feature type="region of interest" description="Disordered" evidence="1">
    <location>
        <begin position="1"/>
        <end position="33"/>
    </location>
</feature>
<sequence>MHAPIAALQETRIRDRPTISTDNHTIHSGDADERKVEGCALTARSNNNNVVEKYRPKLSRCAFVRLRNHRRLKLWVVSAHAPSETAENHNKGEGERHKPRLARNHRQSRRF</sequence>